<evidence type="ECO:0000256" key="1">
    <source>
        <dbReference type="ARBA" id="ARBA00004123"/>
    </source>
</evidence>
<feature type="region of interest" description="Disordered" evidence="6">
    <location>
        <begin position="254"/>
        <end position="377"/>
    </location>
</feature>
<evidence type="ECO:0000256" key="3">
    <source>
        <dbReference type="ARBA" id="ARBA00023015"/>
    </source>
</evidence>
<accession>A0ABR1Y086</accession>
<sequence>MLHPQYMDPMYSGYPTYAPIPPPRVCGIQIQQAPRGPSEHQPVKRYDESAMQNSPAQEIRPPTDDSHPSDAVELSIRQQPKEALVTIDGKEKNRKPVDPPPIVQLHVQNLHDPQAHYMQSPYLIMICDLWDPEQEQPADDKALAGTICSSLHRLKDIDNKDGAFFVFGDISIKKTGEYRLRFSLFDILKYVIPTYATPESGQDGGVLTGSRPGAQYEYITSVISDKFRVVSQKEFRGLDESTYLSRAFSDQGVRLRLRKEPSRKRSPPQPQPAFDQSHTYSTSSAPQSATTTHTPQYSYPNPSSTRSPQQSAYDPPTYPPPTPNASTSHSSQYGGYGTPTPYADHPDAPPVKRSRYSVSSSSNLAVQPPSQSAHWPGADYNYGYSTSTPVSSSNMRSGISSTASSAAALAAAAMGSSGNGGFQSGGRLPVQGAMQGQSPEQAISLPRTTDFNFGGAQPIESNHMLYFGHSHDGSGYAGGGVGGGGGGGSGSAGSSSGRRE</sequence>
<reference evidence="8 9" key="1">
    <citation type="journal article" date="2022" name="G3 (Bethesda)">
        <title>Enemy or ally: a genomic approach to elucidate the lifestyle of Phyllosticta citrichinaensis.</title>
        <authorList>
            <person name="Buijs V.A."/>
            <person name="Groenewald J.Z."/>
            <person name="Haridas S."/>
            <person name="LaButti K.M."/>
            <person name="Lipzen A."/>
            <person name="Martin F.M."/>
            <person name="Barry K."/>
            <person name="Grigoriev I.V."/>
            <person name="Crous P.W."/>
            <person name="Seidl M.F."/>
        </authorList>
    </citation>
    <scope>NUCLEOTIDE SEQUENCE [LARGE SCALE GENOMIC DNA]</scope>
    <source>
        <strain evidence="8 9">CBS 129764</strain>
    </source>
</reference>
<dbReference type="EMBL" id="JBBWUH010000003">
    <property type="protein sequence ID" value="KAK8173980.1"/>
    <property type="molecule type" value="Genomic_DNA"/>
</dbReference>
<evidence type="ECO:0000256" key="2">
    <source>
        <dbReference type="ARBA" id="ARBA00022969"/>
    </source>
</evidence>
<dbReference type="Proteomes" id="UP001456524">
    <property type="component" value="Unassembled WGS sequence"/>
</dbReference>
<feature type="compositionally biased region" description="Low complexity" evidence="6">
    <location>
        <begin position="279"/>
        <end position="296"/>
    </location>
</feature>
<evidence type="ECO:0000259" key="7">
    <source>
        <dbReference type="PROSITE" id="PS51821"/>
    </source>
</evidence>
<feature type="compositionally biased region" description="Polar residues" evidence="6">
    <location>
        <begin position="363"/>
        <end position="373"/>
    </location>
</feature>
<proteinExistence type="predicted"/>
<feature type="domain" description="Velvet" evidence="7">
    <location>
        <begin position="65"/>
        <end position="258"/>
    </location>
</feature>
<protein>
    <submittedName>
        <fullName evidence="8">Velvet factor-domain-containing protein</fullName>
    </submittedName>
</protein>
<keyword evidence="9" id="KW-1185">Reference proteome</keyword>
<evidence type="ECO:0000313" key="8">
    <source>
        <dbReference type="EMBL" id="KAK8173980.1"/>
    </source>
</evidence>
<comment type="caution">
    <text evidence="8">The sequence shown here is derived from an EMBL/GenBank/DDBJ whole genome shotgun (WGS) entry which is preliminary data.</text>
</comment>
<evidence type="ECO:0000256" key="5">
    <source>
        <dbReference type="ARBA" id="ARBA00023242"/>
    </source>
</evidence>
<dbReference type="InterPro" id="IPR038491">
    <property type="entry name" value="Velvet_dom_sf"/>
</dbReference>
<feature type="compositionally biased region" description="Polar residues" evidence="6">
    <location>
        <begin position="324"/>
        <end position="333"/>
    </location>
</feature>
<keyword evidence="5" id="KW-0539">Nucleus</keyword>
<feature type="region of interest" description="Disordered" evidence="6">
    <location>
        <begin position="32"/>
        <end position="71"/>
    </location>
</feature>
<feature type="region of interest" description="Disordered" evidence="6">
    <location>
        <begin position="476"/>
        <end position="500"/>
    </location>
</feature>
<keyword evidence="4" id="KW-0804">Transcription</keyword>
<name>A0ABR1Y086_9PEZI</name>
<dbReference type="PANTHER" id="PTHR33572">
    <property type="entry name" value="SPORE DEVELOPMENT REGULATOR VOSA"/>
    <property type="match status" value="1"/>
</dbReference>
<feature type="compositionally biased region" description="Basic and acidic residues" evidence="6">
    <location>
        <begin position="37"/>
        <end position="48"/>
    </location>
</feature>
<feature type="compositionally biased region" description="Basic residues" evidence="6">
    <location>
        <begin position="255"/>
        <end position="266"/>
    </location>
</feature>
<keyword evidence="2" id="KW-0749">Sporulation</keyword>
<feature type="compositionally biased region" description="Polar residues" evidence="6">
    <location>
        <begin position="297"/>
        <end position="312"/>
    </location>
</feature>
<dbReference type="PROSITE" id="PS51821">
    <property type="entry name" value="VELVET"/>
    <property type="match status" value="1"/>
</dbReference>
<organism evidence="8 9">
    <name type="scientific">Phyllosticta citrichinensis</name>
    <dbReference type="NCBI Taxonomy" id="1130410"/>
    <lineage>
        <taxon>Eukaryota</taxon>
        <taxon>Fungi</taxon>
        <taxon>Dikarya</taxon>
        <taxon>Ascomycota</taxon>
        <taxon>Pezizomycotina</taxon>
        <taxon>Dothideomycetes</taxon>
        <taxon>Dothideomycetes incertae sedis</taxon>
        <taxon>Botryosphaeriales</taxon>
        <taxon>Phyllostictaceae</taxon>
        <taxon>Phyllosticta</taxon>
    </lineage>
</organism>
<dbReference type="PANTHER" id="PTHR33572:SF18">
    <property type="entry name" value="SPORE DEVELOPMENT REGULATOR VOSA"/>
    <property type="match status" value="1"/>
</dbReference>
<evidence type="ECO:0000313" key="9">
    <source>
        <dbReference type="Proteomes" id="UP001456524"/>
    </source>
</evidence>
<gene>
    <name evidence="8" type="ORF">IWX90DRAFT_159770</name>
</gene>
<dbReference type="InterPro" id="IPR021740">
    <property type="entry name" value="Velvet"/>
</dbReference>
<comment type="subcellular location">
    <subcellularLocation>
        <location evidence="1">Nucleus</location>
    </subcellularLocation>
</comment>
<dbReference type="Gene3D" id="2.60.40.3960">
    <property type="entry name" value="Velvet domain"/>
    <property type="match status" value="1"/>
</dbReference>
<evidence type="ECO:0000256" key="6">
    <source>
        <dbReference type="SAM" id="MobiDB-lite"/>
    </source>
</evidence>
<evidence type="ECO:0000256" key="4">
    <source>
        <dbReference type="ARBA" id="ARBA00023163"/>
    </source>
</evidence>
<dbReference type="Pfam" id="PF11754">
    <property type="entry name" value="Velvet"/>
    <property type="match status" value="1"/>
</dbReference>
<feature type="compositionally biased region" description="Gly residues" evidence="6">
    <location>
        <begin position="476"/>
        <end position="491"/>
    </location>
</feature>
<feature type="compositionally biased region" description="Basic and acidic residues" evidence="6">
    <location>
        <begin position="61"/>
        <end position="70"/>
    </location>
</feature>
<keyword evidence="3" id="KW-0805">Transcription regulation</keyword>
<dbReference type="InterPro" id="IPR037525">
    <property type="entry name" value="Velvet_dom"/>
</dbReference>